<dbReference type="EMBL" id="BPLR01011222">
    <property type="protein sequence ID" value="GIY44997.1"/>
    <property type="molecule type" value="Genomic_DNA"/>
</dbReference>
<organism evidence="1 2">
    <name type="scientific">Caerostris extrusa</name>
    <name type="common">Bark spider</name>
    <name type="synonym">Caerostris bankana</name>
    <dbReference type="NCBI Taxonomy" id="172846"/>
    <lineage>
        <taxon>Eukaryota</taxon>
        <taxon>Metazoa</taxon>
        <taxon>Ecdysozoa</taxon>
        <taxon>Arthropoda</taxon>
        <taxon>Chelicerata</taxon>
        <taxon>Arachnida</taxon>
        <taxon>Araneae</taxon>
        <taxon>Araneomorphae</taxon>
        <taxon>Entelegynae</taxon>
        <taxon>Araneoidea</taxon>
        <taxon>Araneidae</taxon>
        <taxon>Caerostris</taxon>
    </lineage>
</organism>
<dbReference type="AlphaFoldDB" id="A0AAV4TJM9"/>
<dbReference type="Proteomes" id="UP001054945">
    <property type="component" value="Unassembled WGS sequence"/>
</dbReference>
<protein>
    <submittedName>
        <fullName evidence="1">Uncharacterized protein</fullName>
    </submittedName>
</protein>
<reference evidence="1 2" key="1">
    <citation type="submission" date="2021-06" db="EMBL/GenBank/DDBJ databases">
        <title>Caerostris extrusa draft genome.</title>
        <authorList>
            <person name="Kono N."/>
            <person name="Arakawa K."/>
        </authorList>
    </citation>
    <scope>NUCLEOTIDE SEQUENCE [LARGE SCALE GENOMIC DNA]</scope>
</reference>
<evidence type="ECO:0000313" key="1">
    <source>
        <dbReference type="EMBL" id="GIY44997.1"/>
    </source>
</evidence>
<proteinExistence type="predicted"/>
<sequence length="100" mass="12195">MPMNKNESPRIRFITIEKLSYRQQRMKFFCHRNLERSHPGLPSLVSPVEEMCAPWIYPVHLEQKSYSTLLDEFRTDRPFYIRVESRVLYRLLQKFPILNH</sequence>
<comment type="caution">
    <text evidence="1">The sequence shown here is derived from an EMBL/GenBank/DDBJ whole genome shotgun (WGS) entry which is preliminary data.</text>
</comment>
<keyword evidence="2" id="KW-1185">Reference proteome</keyword>
<name>A0AAV4TJM9_CAEEX</name>
<accession>A0AAV4TJM9</accession>
<gene>
    <name evidence="1" type="ORF">CEXT_453681</name>
</gene>
<evidence type="ECO:0000313" key="2">
    <source>
        <dbReference type="Proteomes" id="UP001054945"/>
    </source>
</evidence>